<evidence type="ECO:0000313" key="11">
    <source>
        <dbReference type="Proteomes" id="UP001302602"/>
    </source>
</evidence>
<dbReference type="GO" id="GO:0005778">
    <property type="term" value="C:peroxisomal membrane"/>
    <property type="evidence" value="ECO:0007669"/>
    <property type="project" value="UniProtKB-SubCell"/>
</dbReference>
<dbReference type="GeneID" id="87831855"/>
<reference evidence="10" key="1">
    <citation type="journal article" date="2023" name="Mol. Phylogenet. Evol.">
        <title>Genome-scale phylogeny and comparative genomics of the fungal order Sordariales.</title>
        <authorList>
            <person name="Hensen N."/>
            <person name="Bonometti L."/>
            <person name="Westerberg I."/>
            <person name="Brannstrom I.O."/>
            <person name="Guillou S."/>
            <person name="Cros-Aarteil S."/>
            <person name="Calhoun S."/>
            <person name="Haridas S."/>
            <person name="Kuo A."/>
            <person name="Mondo S."/>
            <person name="Pangilinan J."/>
            <person name="Riley R."/>
            <person name="LaButti K."/>
            <person name="Andreopoulos B."/>
            <person name="Lipzen A."/>
            <person name="Chen C."/>
            <person name="Yan M."/>
            <person name="Daum C."/>
            <person name="Ng V."/>
            <person name="Clum A."/>
            <person name="Steindorff A."/>
            <person name="Ohm R.A."/>
            <person name="Martin F."/>
            <person name="Silar P."/>
            <person name="Natvig D.O."/>
            <person name="Lalanne C."/>
            <person name="Gautier V."/>
            <person name="Ament-Velasquez S.L."/>
            <person name="Kruys A."/>
            <person name="Hutchinson M.I."/>
            <person name="Powell A.J."/>
            <person name="Barry K."/>
            <person name="Miller A.N."/>
            <person name="Grigoriev I.V."/>
            <person name="Debuchy R."/>
            <person name="Gladieux P."/>
            <person name="Hiltunen Thoren M."/>
            <person name="Johannesson H."/>
        </authorList>
    </citation>
    <scope>NUCLEOTIDE SEQUENCE</scope>
    <source>
        <strain evidence="10">CBS 731.68</strain>
    </source>
</reference>
<dbReference type="RefSeq" id="XP_062650665.1">
    <property type="nucleotide sequence ID" value="XM_062795086.1"/>
</dbReference>
<evidence type="ECO:0000256" key="6">
    <source>
        <dbReference type="RuleBase" id="RU003633"/>
    </source>
</evidence>
<dbReference type="InterPro" id="IPR012328">
    <property type="entry name" value="Chalcone/stilbene_synt_C"/>
</dbReference>
<sequence>MVADALIYHPAVSHYLKFVATTVGRDKLLRTLQYFARFFAWYLLRTNRLKSAITPWEAMKKQFGLVRKVLRAGKNVEHFKAAAVAADAKTMDPVLRYATVGRQLGYAGYLTMDMATLLDATGIRKSASAKRFQQEAYRFWAAGITFSIVGQMYTLYQLRQREARVDRKEGEGVLESKRIAMERAASQLQLTSDLCDLTVPLSALNWVAFDDGIVGLAGTVSSLIGVYLQWKKTANDCTGCAVNQPQAADMITHHHIRSIVRPGWAPCDVEKKGHISLAKMAAQAEIEDLGLCILGLGTQYPPHSLQPNSLEVLSKRFYPESPAMKKVLSINRYTGIDQRSSIGTPDHPLVNQPNPPTIAEIHDAFMSDGVPLAISAARKALEEAHVDPTQVTHMVSTTCTDSANPGYDHFVARELSLKPNTEKVLLHGVGCSGGLAALRTAANLCLGHTARRKPARILVIALEVSTTFVRSELESIHASQETRIGAALFSDCAGALVLSNSLPFPASTPTHPPPPPIYVLLGWQHHTLPSTETDLGFDVDPQGWKVILSPRVPSITQSVLQPTFASLLSTLPEGALPRSYTSPADFDWAMHPGGATILSGAEQALHITPEHMRASYDTYINHGNSSSATVLSVLDRLRRKDMDSLAPEGRVREYVVGCAFGPGITVEMCVLRRNLGGGGGGGLRPGMETPPETDESGGSDVGDEGSEVSGEGRESRMDGGDEAESSEGCRREDKEAFISEALEGVELD</sequence>
<dbReference type="PANTHER" id="PTHR11877:SF46">
    <property type="entry name" value="TYPE III POLYKETIDE SYNTHASE A"/>
    <property type="match status" value="1"/>
</dbReference>
<dbReference type="Pfam" id="PF00195">
    <property type="entry name" value="Chal_sti_synt_N"/>
    <property type="match status" value="1"/>
</dbReference>
<dbReference type="AlphaFoldDB" id="A0AAN6Z7A4"/>
<dbReference type="EMBL" id="MU853224">
    <property type="protein sequence ID" value="KAK4126894.1"/>
    <property type="molecule type" value="Genomic_DNA"/>
</dbReference>
<feature type="compositionally biased region" description="Basic and acidic residues" evidence="7">
    <location>
        <begin position="710"/>
        <end position="719"/>
    </location>
</feature>
<evidence type="ECO:0000256" key="3">
    <source>
        <dbReference type="ARBA" id="ARBA00023136"/>
    </source>
</evidence>
<feature type="compositionally biased region" description="Acidic residues" evidence="7">
    <location>
        <begin position="691"/>
        <end position="706"/>
    </location>
</feature>
<organism evidence="10 11">
    <name type="scientific">Parathielavia appendiculata</name>
    <dbReference type="NCBI Taxonomy" id="2587402"/>
    <lineage>
        <taxon>Eukaryota</taxon>
        <taxon>Fungi</taxon>
        <taxon>Dikarya</taxon>
        <taxon>Ascomycota</taxon>
        <taxon>Pezizomycotina</taxon>
        <taxon>Sordariomycetes</taxon>
        <taxon>Sordariomycetidae</taxon>
        <taxon>Sordariales</taxon>
        <taxon>Chaetomiaceae</taxon>
        <taxon>Parathielavia</taxon>
    </lineage>
</organism>
<comment type="caution">
    <text evidence="10">The sequence shown here is derived from an EMBL/GenBank/DDBJ whole genome shotgun (WGS) entry which is preliminary data.</text>
</comment>
<evidence type="ECO:0000256" key="1">
    <source>
        <dbReference type="ARBA" id="ARBA00005531"/>
    </source>
</evidence>
<dbReference type="InterPro" id="IPR001099">
    <property type="entry name" value="Chalcone/stilbene_synt_N"/>
</dbReference>
<evidence type="ECO:0000256" key="4">
    <source>
        <dbReference type="ARBA" id="ARBA00023140"/>
    </source>
</evidence>
<dbReference type="CDD" id="cd00831">
    <property type="entry name" value="CHS_like"/>
    <property type="match status" value="1"/>
</dbReference>
<comment type="similarity">
    <text evidence="1 6">Belongs to the thiolase-like superfamily. Chalcone/stilbene synthases family.</text>
</comment>
<reference evidence="10" key="2">
    <citation type="submission" date="2023-05" db="EMBL/GenBank/DDBJ databases">
        <authorList>
            <consortium name="Lawrence Berkeley National Laboratory"/>
            <person name="Steindorff A."/>
            <person name="Hensen N."/>
            <person name="Bonometti L."/>
            <person name="Westerberg I."/>
            <person name="Brannstrom I.O."/>
            <person name="Guillou S."/>
            <person name="Cros-Aarteil S."/>
            <person name="Calhoun S."/>
            <person name="Haridas S."/>
            <person name="Kuo A."/>
            <person name="Mondo S."/>
            <person name="Pangilinan J."/>
            <person name="Riley R."/>
            <person name="Labutti K."/>
            <person name="Andreopoulos B."/>
            <person name="Lipzen A."/>
            <person name="Chen C."/>
            <person name="Yanf M."/>
            <person name="Daum C."/>
            <person name="Ng V."/>
            <person name="Clum A."/>
            <person name="Ohm R."/>
            <person name="Martin F."/>
            <person name="Silar P."/>
            <person name="Natvig D."/>
            <person name="Lalanne C."/>
            <person name="Gautier V."/>
            <person name="Ament-Velasquez S.L."/>
            <person name="Kruys A."/>
            <person name="Hutchinson M.I."/>
            <person name="Powell A.J."/>
            <person name="Barry K."/>
            <person name="Miller A.N."/>
            <person name="Grigoriev I.V."/>
            <person name="Debuchy R."/>
            <person name="Gladieux P."/>
            <person name="Thoren M.H."/>
            <person name="Johannesson H."/>
        </authorList>
    </citation>
    <scope>NUCLEOTIDE SEQUENCE</scope>
    <source>
        <strain evidence="10">CBS 731.68</strain>
    </source>
</reference>
<dbReference type="SUPFAM" id="SSF53901">
    <property type="entry name" value="Thiolase-like"/>
    <property type="match status" value="2"/>
</dbReference>
<gene>
    <name evidence="10" type="ORF">N657DRAFT_661211</name>
</gene>
<name>A0AAN6Z7A4_9PEZI</name>
<evidence type="ECO:0000259" key="8">
    <source>
        <dbReference type="Pfam" id="PF00195"/>
    </source>
</evidence>
<dbReference type="Pfam" id="PF02797">
    <property type="entry name" value="Chal_sti_synt_C"/>
    <property type="match status" value="1"/>
</dbReference>
<proteinExistence type="inferred from homology"/>
<dbReference type="GO" id="GO:0030639">
    <property type="term" value="P:polyketide biosynthetic process"/>
    <property type="evidence" value="ECO:0007669"/>
    <property type="project" value="TreeGrafter"/>
</dbReference>
<feature type="region of interest" description="Disordered" evidence="7">
    <location>
        <begin position="678"/>
        <end position="748"/>
    </location>
</feature>
<keyword evidence="2 6" id="KW-0808">Transferase</keyword>
<evidence type="ECO:0000256" key="2">
    <source>
        <dbReference type="ARBA" id="ARBA00022679"/>
    </source>
</evidence>
<comment type="subcellular location">
    <subcellularLocation>
        <location evidence="5">Peroxisome membrane</location>
    </subcellularLocation>
</comment>
<keyword evidence="11" id="KW-1185">Reference proteome</keyword>
<dbReference type="InterPro" id="IPR008733">
    <property type="entry name" value="PEX11"/>
</dbReference>
<evidence type="ECO:0000256" key="7">
    <source>
        <dbReference type="SAM" id="MobiDB-lite"/>
    </source>
</evidence>
<dbReference type="InterPro" id="IPR011141">
    <property type="entry name" value="Polyketide_synthase_type-III"/>
</dbReference>
<protein>
    <submittedName>
        <fullName evidence="10">Thiolase-like protein</fullName>
    </submittedName>
</protein>
<keyword evidence="3" id="KW-0472">Membrane</keyword>
<keyword evidence="6" id="KW-0012">Acyltransferase</keyword>
<dbReference type="Gene3D" id="3.40.47.10">
    <property type="match status" value="2"/>
</dbReference>
<dbReference type="GO" id="GO:0016559">
    <property type="term" value="P:peroxisome fission"/>
    <property type="evidence" value="ECO:0007669"/>
    <property type="project" value="InterPro"/>
</dbReference>
<dbReference type="InterPro" id="IPR016039">
    <property type="entry name" value="Thiolase-like"/>
</dbReference>
<keyword evidence="4" id="KW-0576">Peroxisome</keyword>
<evidence type="ECO:0000313" key="10">
    <source>
        <dbReference type="EMBL" id="KAK4126894.1"/>
    </source>
</evidence>
<dbReference type="Pfam" id="PF05648">
    <property type="entry name" value="PEX11"/>
    <property type="match status" value="1"/>
</dbReference>
<dbReference type="PANTHER" id="PTHR11877">
    <property type="entry name" value="HYDROXYMETHYLGLUTARYL-COA SYNTHASE"/>
    <property type="match status" value="1"/>
</dbReference>
<feature type="domain" description="Chalcone/stilbene synthase C-terminal" evidence="9">
    <location>
        <begin position="528"/>
        <end position="672"/>
    </location>
</feature>
<accession>A0AAN6Z7A4</accession>
<evidence type="ECO:0000256" key="5">
    <source>
        <dbReference type="ARBA" id="ARBA00046271"/>
    </source>
</evidence>
<dbReference type="GO" id="GO:0016747">
    <property type="term" value="F:acyltransferase activity, transferring groups other than amino-acyl groups"/>
    <property type="evidence" value="ECO:0007669"/>
    <property type="project" value="InterPro"/>
</dbReference>
<evidence type="ECO:0000259" key="9">
    <source>
        <dbReference type="Pfam" id="PF02797"/>
    </source>
</evidence>
<feature type="compositionally biased region" description="Basic and acidic residues" evidence="7">
    <location>
        <begin position="727"/>
        <end position="737"/>
    </location>
</feature>
<feature type="domain" description="Chalcone/stilbene synthase N-terminal" evidence="8">
    <location>
        <begin position="346"/>
        <end position="498"/>
    </location>
</feature>
<dbReference type="Proteomes" id="UP001302602">
    <property type="component" value="Unassembled WGS sequence"/>
</dbReference>